<evidence type="ECO:0000256" key="1">
    <source>
        <dbReference type="ARBA" id="ARBA00022676"/>
    </source>
</evidence>
<feature type="domain" description="Glycosyltransferase 2-like" evidence="3">
    <location>
        <begin position="5"/>
        <end position="128"/>
    </location>
</feature>
<dbReference type="AlphaFoldDB" id="A0A6L5XGD8"/>
<name>A0A6L5XGD8_9BACT</name>
<gene>
    <name evidence="4" type="ORF">FYJ29_12240</name>
</gene>
<dbReference type="GO" id="GO:0016758">
    <property type="term" value="F:hexosyltransferase activity"/>
    <property type="evidence" value="ECO:0007669"/>
    <property type="project" value="UniProtKB-ARBA"/>
</dbReference>
<reference evidence="4 5" key="1">
    <citation type="submission" date="2019-08" db="EMBL/GenBank/DDBJ databases">
        <title>In-depth cultivation of the pig gut microbiome towards novel bacterial diversity and tailored functional studies.</title>
        <authorList>
            <person name="Wylensek D."/>
            <person name="Hitch T.C.A."/>
            <person name="Clavel T."/>
        </authorList>
    </citation>
    <scope>NUCLEOTIDE SEQUENCE [LARGE SCALE GENOMIC DNA]</scope>
    <source>
        <strain evidence="4 5">Oil-RF-744-WCA-WT-10</strain>
    </source>
</reference>
<dbReference type="Proteomes" id="UP000483362">
    <property type="component" value="Unassembled WGS sequence"/>
</dbReference>
<protein>
    <submittedName>
        <fullName evidence="4">Glycosyltransferase family 2 protein</fullName>
    </submittedName>
</protein>
<comment type="caution">
    <text evidence="4">The sequence shown here is derived from an EMBL/GenBank/DDBJ whole genome shotgun (WGS) entry which is preliminary data.</text>
</comment>
<dbReference type="SUPFAM" id="SSF53448">
    <property type="entry name" value="Nucleotide-diphospho-sugar transferases"/>
    <property type="match status" value="1"/>
</dbReference>
<dbReference type="InterPro" id="IPR001173">
    <property type="entry name" value="Glyco_trans_2-like"/>
</dbReference>
<evidence type="ECO:0000313" key="4">
    <source>
        <dbReference type="EMBL" id="MSS18518.1"/>
    </source>
</evidence>
<dbReference type="Pfam" id="PF00535">
    <property type="entry name" value="Glycos_transf_2"/>
    <property type="match status" value="1"/>
</dbReference>
<dbReference type="EMBL" id="VULT01000023">
    <property type="protein sequence ID" value="MSS18518.1"/>
    <property type="molecule type" value="Genomic_DNA"/>
</dbReference>
<evidence type="ECO:0000259" key="3">
    <source>
        <dbReference type="Pfam" id="PF00535"/>
    </source>
</evidence>
<evidence type="ECO:0000256" key="2">
    <source>
        <dbReference type="ARBA" id="ARBA00022679"/>
    </source>
</evidence>
<organism evidence="4 5">
    <name type="scientific">Sodaliphilus pleomorphus</name>
    <dbReference type="NCBI Taxonomy" id="2606626"/>
    <lineage>
        <taxon>Bacteria</taxon>
        <taxon>Pseudomonadati</taxon>
        <taxon>Bacteroidota</taxon>
        <taxon>Bacteroidia</taxon>
        <taxon>Bacteroidales</taxon>
        <taxon>Muribaculaceae</taxon>
        <taxon>Sodaliphilus</taxon>
    </lineage>
</organism>
<proteinExistence type="predicted"/>
<keyword evidence="5" id="KW-1185">Reference proteome</keyword>
<evidence type="ECO:0000313" key="5">
    <source>
        <dbReference type="Proteomes" id="UP000483362"/>
    </source>
</evidence>
<dbReference type="CDD" id="cd00761">
    <property type="entry name" value="Glyco_tranf_GTA_type"/>
    <property type="match status" value="1"/>
</dbReference>
<dbReference type="InterPro" id="IPR029044">
    <property type="entry name" value="Nucleotide-diphossugar_trans"/>
</dbReference>
<dbReference type="PANTHER" id="PTHR22916:SF51">
    <property type="entry name" value="GLYCOSYLTRANSFERASE EPSH-RELATED"/>
    <property type="match status" value="1"/>
</dbReference>
<dbReference type="RefSeq" id="WP_154328407.1">
    <property type="nucleotide sequence ID" value="NZ_CP045696.1"/>
</dbReference>
<accession>A0A6L5XGD8</accession>
<sequence>MPEISVIVPVYNSGKYLKRCIESILAQSFKDFELILVDDGSTDSSSEICDEYQSKYNRIKVYHQKNQGVSSARNRGIKNANGNWITFIDSDDYVNERLLDTLFESQKKYCCEFVLTGQKKINGRDCQKREYPDLFLKREDFGVIFDKNLMRFQKAPWAKLFKTDILKSNSILFDEKIHAGEDALFVYTYLLKIRSLSFTPGCGYIYDLHQGSLTTLGIASFDEEMHGFIKFRAVVEKLMSNIQTSSTYPMEYLTYWQERVIASIYSNEFKTRKERITKLKGVDTHLLKKWKRNSSWKEYFLNKMLISHLYYLYDLLMTLKR</sequence>
<dbReference type="PANTHER" id="PTHR22916">
    <property type="entry name" value="GLYCOSYLTRANSFERASE"/>
    <property type="match status" value="1"/>
</dbReference>
<keyword evidence="1" id="KW-0328">Glycosyltransferase</keyword>
<dbReference type="Gene3D" id="3.90.550.10">
    <property type="entry name" value="Spore Coat Polysaccharide Biosynthesis Protein SpsA, Chain A"/>
    <property type="match status" value="1"/>
</dbReference>
<keyword evidence="2 4" id="KW-0808">Transferase</keyword>